<dbReference type="EMBL" id="SZQA01000001">
    <property type="protein sequence ID" value="TKK91324.1"/>
    <property type="molecule type" value="Genomic_DNA"/>
</dbReference>
<dbReference type="Proteomes" id="UP000308705">
    <property type="component" value="Unassembled WGS sequence"/>
</dbReference>
<protein>
    <submittedName>
        <fullName evidence="1">Uncharacterized protein</fullName>
    </submittedName>
</protein>
<accession>A0A4U3MRA6</accession>
<reference evidence="1 2" key="1">
    <citation type="submission" date="2019-04" db="EMBL/GenBank/DDBJ databases">
        <title>Herbidospora sp. NEAU-GS14.nov., a novel actinomycete isolated from soil.</title>
        <authorList>
            <person name="Han L."/>
        </authorList>
    </citation>
    <scope>NUCLEOTIDE SEQUENCE [LARGE SCALE GENOMIC DNA]</scope>
    <source>
        <strain evidence="1 2">NEAU-GS14</strain>
    </source>
</reference>
<dbReference type="OrthoDB" id="2065409at2"/>
<dbReference type="AlphaFoldDB" id="A0A4U3MRA6"/>
<evidence type="ECO:0000313" key="2">
    <source>
        <dbReference type="Proteomes" id="UP000308705"/>
    </source>
</evidence>
<sequence length="80" mass="8427">MDDGDVVAGIRAALSVDAFAVDVVAVEARKAADARGAGLTALVWRLHRRAEALLSDIKRPGVICQTAYRATMVRTASSTT</sequence>
<organism evidence="1 2">
    <name type="scientific">Herbidospora galbida</name>
    <dbReference type="NCBI Taxonomy" id="2575442"/>
    <lineage>
        <taxon>Bacteria</taxon>
        <taxon>Bacillati</taxon>
        <taxon>Actinomycetota</taxon>
        <taxon>Actinomycetes</taxon>
        <taxon>Streptosporangiales</taxon>
        <taxon>Streptosporangiaceae</taxon>
        <taxon>Herbidospora</taxon>
    </lineage>
</organism>
<evidence type="ECO:0000313" key="1">
    <source>
        <dbReference type="EMBL" id="TKK91324.1"/>
    </source>
</evidence>
<comment type="caution">
    <text evidence="1">The sequence shown here is derived from an EMBL/GenBank/DDBJ whole genome shotgun (WGS) entry which is preliminary data.</text>
</comment>
<proteinExistence type="predicted"/>
<name>A0A4U3MRA6_9ACTN</name>
<keyword evidence="2" id="KW-1185">Reference proteome</keyword>
<gene>
    <name evidence="1" type="ORF">FDA94_00490</name>
</gene>